<proteinExistence type="predicted"/>
<reference evidence="2 3" key="1">
    <citation type="submission" date="2018-02" db="EMBL/GenBank/DDBJ databases">
        <title>The genomes of Aspergillus section Nigri reveals drivers in fungal speciation.</title>
        <authorList>
            <consortium name="DOE Joint Genome Institute"/>
            <person name="Vesth T.C."/>
            <person name="Nybo J."/>
            <person name="Theobald S."/>
            <person name="Brandl J."/>
            <person name="Frisvad J.C."/>
            <person name="Nielsen K.F."/>
            <person name="Lyhne E.K."/>
            <person name="Kogle M.E."/>
            <person name="Kuo A."/>
            <person name="Riley R."/>
            <person name="Clum A."/>
            <person name="Nolan M."/>
            <person name="Lipzen A."/>
            <person name="Salamov A."/>
            <person name="Henrissat B."/>
            <person name="Wiebenga A."/>
            <person name="De vries R.P."/>
            <person name="Grigoriev I.V."/>
            <person name="Mortensen U.H."/>
            <person name="Andersen M.R."/>
            <person name="Baker S.E."/>
        </authorList>
    </citation>
    <scope>NUCLEOTIDE SEQUENCE [LARGE SCALE GENOMIC DNA]</scope>
    <source>
        <strain evidence="2 3">CBS 101889</strain>
    </source>
</reference>
<dbReference type="InterPro" id="IPR016024">
    <property type="entry name" value="ARM-type_fold"/>
</dbReference>
<dbReference type="Proteomes" id="UP000248961">
    <property type="component" value="Unassembled WGS sequence"/>
</dbReference>
<dbReference type="Pfam" id="PF23948">
    <property type="entry name" value="ARM_5"/>
    <property type="match status" value="1"/>
</dbReference>
<feature type="domain" description="NACHT" evidence="1">
    <location>
        <begin position="521"/>
        <end position="648"/>
    </location>
</feature>
<dbReference type="PANTHER" id="PTHR46844:SF1">
    <property type="entry name" value="SLR5058 PROTEIN"/>
    <property type="match status" value="1"/>
</dbReference>
<evidence type="ECO:0000313" key="3">
    <source>
        <dbReference type="Proteomes" id="UP000248961"/>
    </source>
</evidence>
<dbReference type="VEuPathDB" id="FungiDB:BO97DRAFT_480255"/>
<sequence>MARLHCPSRPIDTDDLIRRLKNPERDAKEYKALQTLVQEMIEAFQNEKRATYLVEAAQLASVTEEEQYKLLMLAFSNAIIHNTSDNNVLDTALLQAFVLALQSKGVLSAESHNLGATLNSLYKRLDFAPKAAEIEKVYHLICTLGVVLDAMVDIQVTGLDREWLHKSLLDLLRKLRENPEPRLAQAASYAYEALRGVPDNDGPWQALGRNAGAVISVLATVGGGVSKLDPASLIDAAPAVMELLSAFKTLVENGKQLRQESQSLKNAFTDTINGMQKPRQWYGALRYCRLLSEAGAFELLKQILPELPVDKEPFWCGLYSQLEQTWVANDGLKSKIEEFVEWMHCQESLKTAFKALPQIAQWRNFLAETMKRPDWKLSLSMSYRRHFYEFWKKRQCKPKLNLFCHQSNIPQSFTRELYPAAWQRCHQAHDYYADSRLVQYYTEQDRLQIRRISGDFLSLENCYINLSTVERSTELGKCCEGLETSLSARLKVETPDPIKELKLPDLFKQRGGQDGTERRSRRILIRGRAGVGKTTLCKKIIYEFCNGSIWSAHFDRIIWIPLRKLKASSTLQTFMENEFSAAVEDKTLLASGLWRLVFGGNNKRTLFLLDGFDEVAAEMNPGGRLVEDFQDLFKQANTIITSRPYAALVYVAGCDLELETIGFSPQQAIETKLWRKDMVSLGKKDQMGPLDESRARTYRLRKPFQRDAFFQWFPHWNDSMLGRLSFLRSPDPSSAHYFTHLIFQEFFAAAYFVQYWIEGKPLFIVEFDRVCRKELAPMELIQNEKYNMRYNVMWRFVSGLLSAQANLSKLIDFLRALDSEPRDLLGPRQLTLMMHCFHEIPVQMSDSKVNRIRSNLENHVSRLLCGTGMMQDDNKWFPVLFEAELPEHLLEQALQRTPVELRSNFLRIIANRDRISCGLLKIISTIVDDATELHQWGPACDILAEHAESARGDVLKIIRGQEPVKRRRFLVELTRCPPSSPGDIILALLEHEEDCDGDYLSNVFRDLLVDQNPNVIYIVSYGLRQQLPLTVEDWDSVLNLLNAENPAVRQSTAESIGYQSDLPPPIVQGLASVLANDVDEEETLTCIETCIQHEKSTARKHFVEVFCRHAPMSTKMRNHLECIVQNPGSGDFVDDARALSKYSNYTMDLLNELEFVPKQTKLVLPRHAVFCLEGVTTLPESVLAELIIYLEENDKEVAQSAANCIEAQRTLPSGIVQALILLLHYERAETRAEVVSALQSNVKVDKGSFNAIVPLLQDKSIKVRRYTVKALGESMYMSESVVSKLTLILDFPEDWDLSNAVYEVLLQNPKLPVDVLQALVRHLSHRHVRKNRILRAQVTLPATIVESLVNLLAPSRGTMSFWSWMVLSHREKFFSMLPDLSEERMLAFLSEWISIDLHGGIRCCYF</sequence>
<dbReference type="Pfam" id="PF05729">
    <property type="entry name" value="NACHT"/>
    <property type="match status" value="1"/>
</dbReference>
<dbReference type="PANTHER" id="PTHR46844">
    <property type="entry name" value="SLR5058 PROTEIN"/>
    <property type="match status" value="1"/>
</dbReference>
<dbReference type="Gene3D" id="1.25.10.10">
    <property type="entry name" value="Leucine-rich Repeat Variant"/>
    <property type="match status" value="1"/>
</dbReference>
<dbReference type="EMBL" id="KZ824307">
    <property type="protein sequence ID" value="RAL09110.1"/>
    <property type="molecule type" value="Genomic_DNA"/>
</dbReference>
<accession>A0A395HMX1</accession>
<dbReference type="SUPFAM" id="SSF52540">
    <property type="entry name" value="P-loop containing nucleoside triphosphate hydrolases"/>
    <property type="match status" value="1"/>
</dbReference>
<dbReference type="InterPro" id="IPR011989">
    <property type="entry name" value="ARM-like"/>
</dbReference>
<dbReference type="STRING" id="1450537.A0A395HMX1"/>
<evidence type="ECO:0000313" key="2">
    <source>
        <dbReference type="EMBL" id="RAL09110.1"/>
    </source>
</evidence>
<dbReference type="PROSITE" id="PS50837">
    <property type="entry name" value="NACHT"/>
    <property type="match status" value="1"/>
</dbReference>
<dbReference type="RefSeq" id="XP_025548264.1">
    <property type="nucleotide sequence ID" value="XM_025700738.1"/>
</dbReference>
<organism evidence="2 3">
    <name type="scientific">Aspergillus homomorphus (strain CBS 101889)</name>
    <dbReference type="NCBI Taxonomy" id="1450537"/>
    <lineage>
        <taxon>Eukaryota</taxon>
        <taxon>Fungi</taxon>
        <taxon>Dikarya</taxon>
        <taxon>Ascomycota</taxon>
        <taxon>Pezizomycotina</taxon>
        <taxon>Eurotiomycetes</taxon>
        <taxon>Eurotiomycetidae</taxon>
        <taxon>Eurotiales</taxon>
        <taxon>Aspergillaceae</taxon>
        <taxon>Aspergillus</taxon>
        <taxon>Aspergillus subgen. Circumdati</taxon>
    </lineage>
</organism>
<evidence type="ECO:0000259" key="1">
    <source>
        <dbReference type="PROSITE" id="PS50837"/>
    </source>
</evidence>
<dbReference type="GeneID" id="37205027"/>
<protein>
    <recommendedName>
        <fullName evidence="1">NACHT domain-containing protein</fullName>
    </recommendedName>
</protein>
<dbReference type="InterPro" id="IPR027417">
    <property type="entry name" value="P-loop_NTPase"/>
</dbReference>
<dbReference type="Gene3D" id="3.40.50.300">
    <property type="entry name" value="P-loop containing nucleotide triphosphate hydrolases"/>
    <property type="match status" value="1"/>
</dbReference>
<name>A0A395HMX1_ASPHC</name>
<dbReference type="InterPro" id="IPR056251">
    <property type="entry name" value="Arm_rpt_dom"/>
</dbReference>
<dbReference type="OrthoDB" id="427518at2759"/>
<dbReference type="InterPro" id="IPR007111">
    <property type="entry name" value="NACHT_NTPase"/>
</dbReference>
<gene>
    <name evidence="2" type="ORF">BO97DRAFT_480255</name>
</gene>
<keyword evidence="3" id="KW-1185">Reference proteome</keyword>
<dbReference type="SUPFAM" id="SSF48371">
    <property type="entry name" value="ARM repeat"/>
    <property type="match status" value="1"/>
</dbReference>